<dbReference type="GO" id="GO:0008934">
    <property type="term" value="F:inositol monophosphate 1-phosphatase activity"/>
    <property type="evidence" value="ECO:0007669"/>
    <property type="project" value="TreeGrafter"/>
</dbReference>
<feature type="binding site" evidence="2">
    <location>
        <position position="95"/>
    </location>
    <ligand>
        <name>Mg(2+)</name>
        <dbReference type="ChEBI" id="CHEBI:18420"/>
        <label>1</label>
        <note>catalytic</note>
    </ligand>
</feature>
<dbReference type="RefSeq" id="WP_092960425.1">
    <property type="nucleotide sequence ID" value="NZ_FOSQ01000004.1"/>
</dbReference>
<feature type="binding site" evidence="2">
    <location>
        <position position="72"/>
    </location>
    <ligand>
        <name>Mg(2+)</name>
        <dbReference type="ChEBI" id="CHEBI:18420"/>
        <label>1</label>
        <note>catalytic</note>
    </ligand>
</feature>
<dbReference type="Gene3D" id="3.30.540.10">
    <property type="entry name" value="Fructose-1,6-Bisphosphatase, subunit A, domain 1"/>
    <property type="match status" value="1"/>
</dbReference>
<gene>
    <name evidence="3" type="ORF">SAMN02745775_104326</name>
</gene>
<keyword evidence="2" id="KW-0460">Magnesium</keyword>
<protein>
    <submittedName>
        <fullName evidence="3">Fructose-1,6-bisphosphatase</fullName>
    </submittedName>
</protein>
<name>A0A1I4AZ96_9PROT</name>
<dbReference type="SUPFAM" id="SSF56655">
    <property type="entry name" value="Carbohydrate phosphatase"/>
    <property type="match status" value="1"/>
</dbReference>
<evidence type="ECO:0000313" key="4">
    <source>
        <dbReference type="Proteomes" id="UP000199473"/>
    </source>
</evidence>
<dbReference type="OrthoDB" id="9785695at2"/>
<reference evidence="3 4" key="1">
    <citation type="submission" date="2016-10" db="EMBL/GenBank/DDBJ databases">
        <authorList>
            <person name="de Groot N.N."/>
        </authorList>
    </citation>
    <scope>NUCLEOTIDE SEQUENCE [LARGE SCALE GENOMIC DNA]</scope>
    <source>
        <strain evidence="3 4">DSM 19981</strain>
    </source>
</reference>
<dbReference type="PRINTS" id="PR00377">
    <property type="entry name" value="IMPHPHTASES"/>
</dbReference>
<dbReference type="GO" id="GO:0007165">
    <property type="term" value="P:signal transduction"/>
    <property type="evidence" value="ECO:0007669"/>
    <property type="project" value="TreeGrafter"/>
</dbReference>
<dbReference type="STRING" id="1123062.SAMN02745775_104326"/>
<sequence length="278" mass="29382">MRFDARAASAVAALLRDASRAEIMPRFRKLAPDAVRTKSGPLDLVTEADEAAERVIEVGLSRMFPGCVVVGEEGTAADASLLTRLRDAELAFVVDPVDGTANFAAGVPLFGCMAAAFVKGEVVAGWIHDPLGDDTCLAVRGEGAWVEDGAGTRIGALSVAAPAPVNRMVGAVSWGFMPGEMKTRVVSRLPRLAGTLNYRCAAHEYRLAAGGHAHLLVYNKLMPWDHAPGWLIHREAGGHAARFDGSAYEASHHVTGGLICAPDRASWEAARAALFGED</sequence>
<dbReference type="InterPro" id="IPR000760">
    <property type="entry name" value="Inositol_monophosphatase-like"/>
</dbReference>
<dbReference type="Proteomes" id="UP000199473">
    <property type="component" value="Unassembled WGS sequence"/>
</dbReference>
<feature type="binding site" evidence="2">
    <location>
        <position position="98"/>
    </location>
    <ligand>
        <name>Mg(2+)</name>
        <dbReference type="ChEBI" id="CHEBI:18420"/>
        <label>1</label>
        <note>catalytic</note>
    </ligand>
</feature>
<dbReference type="EMBL" id="FOSQ01000004">
    <property type="protein sequence ID" value="SFK61952.1"/>
    <property type="molecule type" value="Genomic_DNA"/>
</dbReference>
<dbReference type="GO" id="GO:0006020">
    <property type="term" value="P:inositol metabolic process"/>
    <property type="evidence" value="ECO:0007669"/>
    <property type="project" value="TreeGrafter"/>
</dbReference>
<dbReference type="PANTHER" id="PTHR20854:SF4">
    <property type="entry name" value="INOSITOL-1-MONOPHOSPHATASE-RELATED"/>
    <property type="match status" value="1"/>
</dbReference>
<dbReference type="GO" id="GO:0046872">
    <property type="term" value="F:metal ion binding"/>
    <property type="evidence" value="ECO:0007669"/>
    <property type="project" value="UniProtKB-KW"/>
</dbReference>
<proteinExistence type="inferred from homology"/>
<evidence type="ECO:0000256" key="1">
    <source>
        <dbReference type="ARBA" id="ARBA00009759"/>
    </source>
</evidence>
<organism evidence="3 4">
    <name type="scientific">Falsiroseomonas stagni DSM 19981</name>
    <dbReference type="NCBI Taxonomy" id="1123062"/>
    <lineage>
        <taxon>Bacteria</taxon>
        <taxon>Pseudomonadati</taxon>
        <taxon>Pseudomonadota</taxon>
        <taxon>Alphaproteobacteria</taxon>
        <taxon>Acetobacterales</taxon>
        <taxon>Roseomonadaceae</taxon>
        <taxon>Falsiroseomonas</taxon>
    </lineage>
</organism>
<dbReference type="Gene3D" id="3.40.190.80">
    <property type="match status" value="1"/>
</dbReference>
<feature type="binding site" evidence="2">
    <location>
        <position position="225"/>
    </location>
    <ligand>
        <name>Mg(2+)</name>
        <dbReference type="ChEBI" id="CHEBI:18420"/>
        <label>1</label>
        <note>catalytic</note>
    </ligand>
</feature>
<comment type="cofactor">
    <cofactor evidence="2">
        <name>Mg(2+)</name>
        <dbReference type="ChEBI" id="CHEBI:18420"/>
    </cofactor>
</comment>
<keyword evidence="2" id="KW-0479">Metal-binding</keyword>
<dbReference type="AlphaFoldDB" id="A0A1I4AZ96"/>
<dbReference type="PANTHER" id="PTHR20854">
    <property type="entry name" value="INOSITOL MONOPHOSPHATASE"/>
    <property type="match status" value="1"/>
</dbReference>
<evidence type="ECO:0000256" key="2">
    <source>
        <dbReference type="PIRSR" id="PIRSR600760-2"/>
    </source>
</evidence>
<keyword evidence="4" id="KW-1185">Reference proteome</keyword>
<dbReference type="Pfam" id="PF00459">
    <property type="entry name" value="Inositol_P"/>
    <property type="match status" value="1"/>
</dbReference>
<evidence type="ECO:0000313" key="3">
    <source>
        <dbReference type="EMBL" id="SFK61952.1"/>
    </source>
</evidence>
<accession>A0A1I4AZ96</accession>
<comment type="similarity">
    <text evidence="1">Belongs to the inositol monophosphatase superfamily.</text>
</comment>